<dbReference type="PANTHER" id="PTHR30027">
    <property type="entry name" value="RIBOSOMAL RNA SMALL SUBUNIT METHYLTRANSFERASE E"/>
    <property type="match status" value="1"/>
</dbReference>
<dbReference type="EC" id="2.1.1.193" evidence="10"/>
<dbReference type="InterPro" id="IPR006700">
    <property type="entry name" value="RsmE"/>
</dbReference>
<comment type="function">
    <text evidence="8 10">Specifically methylates the N3 position of the uracil ring of uridine 1498 (m3U1498) in 16S rRNA. Acts on the fully assembled 30S ribosomal subunit.</text>
</comment>
<keyword evidence="4 10" id="KW-0698">rRNA processing</keyword>
<dbReference type="CDD" id="cd18084">
    <property type="entry name" value="RsmE-like"/>
    <property type="match status" value="1"/>
</dbReference>
<evidence type="ECO:0000256" key="4">
    <source>
        <dbReference type="ARBA" id="ARBA00022552"/>
    </source>
</evidence>
<dbReference type="InterPro" id="IPR029026">
    <property type="entry name" value="tRNA_m1G_MTases_N"/>
</dbReference>
<dbReference type="Pfam" id="PF04452">
    <property type="entry name" value="Methyltrans_RNA"/>
    <property type="match status" value="1"/>
</dbReference>
<dbReference type="Proteomes" id="UP000012040">
    <property type="component" value="Chromosome"/>
</dbReference>
<dbReference type="GO" id="GO:0070042">
    <property type="term" value="F:rRNA (uridine-N3-)-methyltransferase activity"/>
    <property type="evidence" value="ECO:0007669"/>
    <property type="project" value="TreeGrafter"/>
</dbReference>
<dbReference type="RefSeq" id="WP_015470760.1">
    <property type="nucleotide sequence ID" value="NC_020813.1"/>
</dbReference>
<dbReference type="Gene3D" id="3.40.1280.10">
    <property type="match status" value="1"/>
</dbReference>
<dbReference type="PIRSF" id="PIRSF015601">
    <property type="entry name" value="MTase_slr0722"/>
    <property type="match status" value="1"/>
</dbReference>
<dbReference type="PATRIC" id="fig|1184267.3.peg.2079"/>
<dbReference type="HOGENOM" id="CLU_067442_5_0_7"/>
<keyword evidence="3 10" id="KW-0963">Cytoplasm</keyword>
<evidence type="ECO:0000256" key="7">
    <source>
        <dbReference type="ARBA" id="ARBA00022691"/>
    </source>
</evidence>
<evidence type="ECO:0000259" key="11">
    <source>
        <dbReference type="Pfam" id="PF04452"/>
    </source>
</evidence>
<dbReference type="InterPro" id="IPR046887">
    <property type="entry name" value="RsmE_PUA-like"/>
</dbReference>
<gene>
    <name evidence="13" type="ORF">A11Q_2054</name>
</gene>
<dbReference type="AlphaFoldDB" id="M4VCQ5"/>
<feature type="domain" description="Ribosomal RNA small subunit methyltransferase E PUA-like" evidence="12">
    <location>
        <begin position="19"/>
        <end position="65"/>
    </location>
</feature>
<evidence type="ECO:0000313" key="13">
    <source>
        <dbReference type="EMBL" id="AGH96270.1"/>
    </source>
</evidence>
<reference evidence="13 14" key="1">
    <citation type="journal article" date="2013" name="ISME J.">
        <title>By their genes ye shall know them: genomic signatures of predatory bacteria.</title>
        <authorList>
            <person name="Pasternak Z."/>
            <person name="Pietrokovski S."/>
            <person name="Rotem O."/>
            <person name="Gophna U."/>
            <person name="Lurie-Weinberger M.N."/>
            <person name="Jurkevitch E."/>
        </authorList>
    </citation>
    <scope>NUCLEOTIDE SEQUENCE [LARGE SCALE GENOMIC DNA]</scope>
    <source>
        <strain evidence="13 14">JSS</strain>
    </source>
</reference>
<feature type="domain" description="Ribosomal RNA small subunit methyltransferase E methyltransferase" evidence="11">
    <location>
        <begin position="74"/>
        <end position="249"/>
    </location>
</feature>
<comment type="similarity">
    <text evidence="2 10">Belongs to the RNA methyltransferase RsmE family.</text>
</comment>
<dbReference type="NCBIfam" id="TIGR00046">
    <property type="entry name" value="RsmE family RNA methyltransferase"/>
    <property type="match status" value="1"/>
</dbReference>
<keyword evidence="14" id="KW-1185">Reference proteome</keyword>
<dbReference type="PANTHER" id="PTHR30027:SF3">
    <property type="entry name" value="16S RRNA (URACIL(1498)-N(3))-METHYLTRANSFERASE"/>
    <property type="match status" value="1"/>
</dbReference>
<keyword evidence="7 10" id="KW-0949">S-adenosyl-L-methionine</keyword>
<evidence type="ECO:0000256" key="1">
    <source>
        <dbReference type="ARBA" id="ARBA00004496"/>
    </source>
</evidence>
<evidence type="ECO:0000256" key="10">
    <source>
        <dbReference type="PIRNR" id="PIRNR015601"/>
    </source>
</evidence>
<dbReference type="InterPro" id="IPR046886">
    <property type="entry name" value="RsmE_MTase_dom"/>
</dbReference>
<organism evidence="13 14">
    <name type="scientific">Pseudobdellovibrio exovorus JSS</name>
    <dbReference type="NCBI Taxonomy" id="1184267"/>
    <lineage>
        <taxon>Bacteria</taxon>
        <taxon>Pseudomonadati</taxon>
        <taxon>Bdellovibrionota</taxon>
        <taxon>Bdellovibrionia</taxon>
        <taxon>Bdellovibrionales</taxon>
        <taxon>Pseudobdellovibrionaceae</taxon>
        <taxon>Pseudobdellovibrio</taxon>
    </lineage>
</organism>
<dbReference type="InterPro" id="IPR015947">
    <property type="entry name" value="PUA-like_sf"/>
</dbReference>
<proteinExistence type="inferred from homology"/>
<evidence type="ECO:0000256" key="2">
    <source>
        <dbReference type="ARBA" id="ARBA00005528"/>
    </source>
</evidence>
<dbReference type="SUPFAM" id="SSF75217">
    <property type="entry name" value="alpha/beta knot"/>
    <property type="match status" value="1"/>
</dbReference>
<protein>
    <recommendedName>
        <fullName evidence="10">Ribosomal RNA small subunit methyltransferase E</fullName>
        <ecNumber evidence="10">2.1.1.193</ecNumber>
    </recommendedName>
</protein>
<dbReference type="KEGG" id="bex:A11Q_2054"/>
<comment type="catalytic activity">
    <reaction evidence="9 10">
        <text>uridine(1498) in 16S rRNA + S-adenosyl-L-methionine = N(3)-methyluridine(1498) in 16S rRNA + S-adenosyl-L-homocysteine + H(+)</text>
        <dbReference type="Rhea" id="RHEA:42920"/>
        <dbReference type="Rhea" id="RHEA-COMP:10283"/>
        <dbReference type="Rhea" id="RHEA-COMP:10284"/>
        <dbReference type="ChEBI" id="CHEBI:15378"/>
        <dbReference type="ChEBI" id="CHEBI:57856"/>
        <dbReference type="ChEBI" id="CHEBI:59789"/>
        <dbReference type="ChEBI" id="CHEBI:65315"/>
        <dbReference type="ChEBI" id="CHEBI:74502"/>
        <dbReference type="EC" id="2.1.1.193"/>
    </reaction>
</comment>
<evidence type="ECO:0000259" key="12">
    <source>
        <dbReference type="Pfam" id="PF20260"/>
    </source>
</evidence>
<dbReference type="STRING" id="1184267.A11Q_2054"/>
<evidence type="ECO:0000256" key="8">
    <source>
        <dbReference type="ARBA" id="ARBA00025699"/>
    </source>
</evidence>
<evidence type="ECO:0000256" key="6">
    <source>
        <dbReference type="ARBA" id="ARBA00022679"/>
    </source>
</evidence>
<comment type="subcellular location">
    <subcellularLocation>
        <location evidence="1 10">Cytoplasm</location>
    </subcellularLocation>
</comment>
<keyword evidence="6 10" id="KW-0808">Transferase</keyword>
<evidence type="ECO:0000256" key="5">
    <source>
        <dbReference type="ARBA" id="ARBA00022603"/>
    </source>
</evidence>
<dbReference type="Pfam" id="PF20260">
    <property type="entry name" value="PUA_4"/>
    <property type="match status" value="1"/>
</dbReference>
<sequence>MRRYWIEKQMIFEDQVSFKGDLFHHIFDVCRQDVGHHFEVLTEDAKAYLVEVTQKDRKQAQARILETREIEPLPRPHVHIALSVSRYQVMDAIVEKAVEMGVSSILPFCSDFSFIRKPNNLPAGKLDRWQKIIVSATQQCGRGELMKISDPVEWSEMLKTINPNTDNWCLFAYEGHSVLGVKAHLNAAKEAAKVSNQPLPQNLWVIVGSEGGFSEAEVEEMRQLGLHPVTLGRQVLRVETACLTLVSVLKYEFGLLT</sequence>
<evidence type="ECO:0000313" key="14">
    <source>
        <dbReference type="Proteomes" id="UP000012040"/>
    </source>
</evidence>
<dbReference type="SUPFAM" id="SSF88697">
    <property type="entry name" value="PUA domain-like"/>
    <property type="match status" value="1"/>
</dbReference>
<dbReference type="GO" id="GO:0005737">
    <property type="term" value="C:cytoplasm"/>
    <property type="evidence" value="ECO:0007669"/>
    <property type="project" value="UniProtKB-SubCell"/>
</dbReference>
<name>M4VCQ5_9BACT</name>
<dbReference type="InterPro" id="IPR029028">
    <property type="entry name" value="Alpha/beta_knot_MTases"/>
</dbReference>
<accession>M4VCQ5</accession>
<keyword evidence="5 10" id="KW-0489">Methyltransferase</keyword>
<dbReference type="EMBL" id="CP003537">
    <property type="protein sequence ID" value="AGH96270.1"/>
    <property type="molecule type" value="Genomic_DNA"/>
</dbReference>
<evidence type="ECO:0000256" key="9">
    <source>
        <dbReference type="ARBA" id="ARBA00047944"/>
    </source>
</evidence>
<dbReference type="eggNOG" id="COG1385">
    <property type="taxonomic scope" value="Bacteria"/>
</dbReference>
<evidence type="ECO:0000256" key="3">
    <source>
        <dbReference type="ARBA" id="ARBA00022490"/>
    </source>
</evidence>
<dbReference type="GO" id="GO:0070475">
    <property type="term" value="P:rRNA base methylation"/>
    <property type="evidence" value="ECO:0007669"/>
    <property type="project" value="TreeGrafter"/>
</dbReference>